<dbReference type="InterPro" id="IPR002491">
    <property type="entry name" value="ABC_transptr_periplasmic_BD"/>
</dbReference>
<evidence type="ECO:0000256" key="1">
    <source>
        <dbReference type="ARBA" id="ARBA00004196"/>
    </source>
</evidence>
<comment type="caution">
    <text evidence="6">The sequence shown here is derived from an EMBL/GenBank/DDBJ whole genome shotgun (WGS) entry which is preliminary data.</text>
</comment>
<dbReference type="CDD" id="cd01146">
    <property type="entry name" value="FhuD"/>
    <property type="match status" value="1"/>
</dbReference>
<dbReference type="GO" id="GO:0030288">
    <property type="term" value="C:outer membrane-bounded periplasmic space"/>
    <property type="evidence" value="ECO:0007669"/>
    <property type="project" value="TreeGrafter"/>
</dbReference>
<evidence type="ECO:0000256" key="2">
    <source>
        <dbReference type="ARBA" id="ARBA00008814"/>
    </source>
</evidence>
<dbReference type="Proteomes" id="UP000572635">
    <property type="component" value="Unassembled WGS sequence"/>
</dbReference>
<comment type="similarity">
    <text evidence="2">Belongs to the bacterial solute-binding protein 8 family.</text>
</comment>
<dbReference type="RefSeq" id="WP_184388852.1">
    <property type="nucleotide sequence ID" value="NZ_BAAAJD010000083.1"/>
</dbReference>
<keyword evidence="7" id="KW-1185">Reference proteome</keyword>
<name>A0A7W8VCA0_9ACTN</name>
<dbReference type="PROSITE" id="PS50983">
    <property type="entry name" value="FE_B12_PBP"/>
    <property type="match status" value="1"/>
</dbReference>
<protein>
    <submittedName>
        <fullName evidence="6">Iron complex transport system substrate-binding protein</fullName>
    </submittedName>
</protein>
<dbReference type="EMBL" id="JACHDB010000001">
    <property type="protein sequence ID" value="MBB5430750.1"/>
    <property type="molecule type" value="Genomic_DNA"/>
</dbReference>
<sequence>MDTRTARRTRRARRALSGPALSRRSALLGLGGVAALGAAGCSSGTAGDEGDGGPTRTIEHKYGTTEISGTPSRVVTVGLTEQDYALALGVAPVGVREWFGGHPGALWPWAAEALGDAETPEVLPVEELNFEQIGSLRPDLILGVNSGLTKKEYTTLSELAPTVAQHADYADYGTPWQDITRMVGTALDEEDKAEALIADIEARFEEIREDNPDFAESTALLASSISGEAWAYAEGPAPGFLAQLGFALPGDAEALFTDENREPKQVALEDLEVLEADALLVGLYGAAEDSVTRRDVFKQLDAAKEGRVLEMPEMSRLNGALSFGSVLSLHYALDELPPRLAALIDGDPGTEPDEVE</sequence>
<dbReference type="Pfam" id="PF01497">
    <property type="entry name" value="Peripla_BP_2"/>
    <property type="match status" value="1"/>
</dbReference>
<dbReference type="GO" id="GO:1901678">
    <property type="term" value="P:iron coordination entity transport"/>
    <property type="evidence" value="ECO:0007669"/>
    <property type="project" value="UniProtKB-ARBA"/>
</dbReference>
<evidence type="ECO:0000313" key="7">
    <source>
        <dbReference type="Proteomes" id="UP000572635"/>
    </source>
</evidence>
<dbReference type="PANTHER" id="PTHR30532">
    <property type="entry name" value="IRON III DICITRATE-BINDING PERIPLASMIC PROTEIN"/>
    <property type="match status" value="1"/>
</dbReference>
<evidence type="ECO:0000259" key="5">
    <source>
        <dbReference type="PROSITE" id="PS50983"/>
    </source>
</evidence>
<dbReference type="PANTHER" id="PTHR30532:SF24">
    <property type="entry name" value="FERRIC ENTEROBACTIN-BINDING PERIPLASMIC PROTEIN FEPB"/>
    <property type="match status" value="1"/>
</dbReference>
<dbReference type="AlphaFoldDB" id="A0A7W8VCA0"/>
<keyword evidence="3" id="KW-0813">Transport</keyword>
<accession>A0A7W8VCA0</accession>
<dbReference type="SUPFAM" id="SSF53807">
    <property type="entry name" value="Helical backbone' metal receptor"/>
    <property type="match status" value="1"/>
</dbReference>
<comment type="subcellular location">
    <subcellularLocation>
        <location evidence="1">Cell envelope</location>
    </subcellularLocation>
</comment>
<reference evidence="6 7" key="1">
    <citation type="submission" date="2020-08" db="EMBL/GenBank/DDBJ databases">
        <title>Sequencing the genomes of 1000 actinobacteria strains.</title>
        <authorList>
            <person name="Klenk H.-P."/>
        </authorList>
    </citation>
    <scope>NUCLEOTIDE SEQUENCE [LARGE SCALE GENOMIC DNA]</scope>
    <source>
        <strain evidence="6 7">DSM 44551</strain>
    </source>
</reference>
<keyword evidence="4" id="KW-0732">Signal</keyword>
<feature type="domain" description="Fe/B12 periplasmic-binding" evidence="5">
    <location>
        <begin position="73"/>
        <end position="344"/>
    </location>
</feature>
<dbReference type="Gene3D" id="3.40.50.1980">
    <property type="entry name" value="Nitrogenase molybdenum iron protein domain"/>
    <property type="match status" value="2"/>
</dbReference>
<proteinExistence type="inferred from homology"/>
<gene>
    <name evidence="6" type="ORF">HDA36_000834</name>
</gene>
<evidence type="ECO:0000256" key="4">
    <source>
        <dbReference type="ARBA" id="ARBA00022729"/>
    </source>
</evidence>
<organism evidence="6 7">
    <name type="scientific">Nocardiopsis composta</name>
    <dbReference type="NCBI Taxonomy" id="157465"/>
    <lineage>
        <taxon>Bacteria</taxon>
        <taxon>Bacillati</taxon>
        <taxon>Actinomycetota</taxon>
        <taxon>Actinomycetes</taxon>
        <taxon>Streptosporangiales</taxon>
        <taxon>Nocardiopsidaceae</taxon>
        <taxon>Nocardiopsis</taxon>
    </lineage>
</organism>
<evidence type="ECO:0000313" key="6">
    <source>
        <dbReference type="EMBL" id="MBB5430750.1"/>
    </source>
</evidence>
<dbReference type="InterPro" id="IPR051313">
    <property type="entry name" value="Bact_iron-sidero_bind"/>
</dbReference>
<evidence type="ECO:0000256" key="3">
    <source>
        <dbReference type="ARBA" id="ARBA00022448"/>
    </source>
</evidence>